<name>A0ABX6DB64_9BACI</name>
<keyword evidence="3" id="KW-1185">Reference proteome</keyword>
<gene>
    <name evidence="2" type="ORF">GDS87_07215</name>
</gene>
<proteinExistence type="predicted"/>
<dbReference type="InterPro" id="IPR048276">
    <property type="entry name" value="Phage_tail-like_C"/>
</dbReference>
<evidence type="ECO:0000313" key="3">
    <source>
        <dbReference type="Proteomes" id="UP000373269"/>
    </source>
</evidence>
<dbReference type="EMBL" id="CP045835">
    <property type="protein sequence ID" value="QGG50755.1"/>
    <property type="molecule type" value="Genomic_DNA"/>
</dbReference>
<dbReference type="Pfam" id="PF20753">
    <property type="entry name" value="DUF6558_C"/>
    <property type="match status" value="1"/>
</dbReference>
<evidence type="ECO:0000259" key="1">
    <source>
        <dbReference type="Pfam" id="PF20753"/>
    </source>
</evidence>
<accession>A0ABX6DB64</accession>
<sequence length="213" mass="25193">MKNWGSFLNIKGSYISKIHPISTNSPNYLTTIAANILNVHNKEVHFYFSVSYDYITWTDWKEINLDETNLLDQYELKGLAFKYKITMSASKEHEKPYIQSFSIQFDPCAVFENLGDFNVKPKVWIRKKNGNGDIELTNTMTNQKMRLRNLIHDEEVYIHCQKEDIVSNRQNLGVYRYDDHNDEFLELVTGKNYLKASGDFDMQVRYQYIFIQQ</sequence>
<dbReference type="RefSeq" id="WP_369595088.1">
    <property type="nucleotide sequence ID" value="NZ_CP045835.1"/>
</dbReference>
<feature type="domain" description="Phage tail-like C-terminal" evidence="1">
    <location>
        <begin position="120"/>
        <end position="206"/>
    </location>
</feature>
<protein>
    <recommendedName>
        <fullName evidence="1">Phage tail-like C-terminal domain-containing protein</fullName>
    </recommendedName>
</protein>
<dbReference type="Proteomes" id="UP000373269">
    <property type="component" value="Chromosome"/>
</dbReference>
<reference evidence="2 3" key="1">
    <citation type="submission" date="2019-11" db="EMBL/GenBank/DDBJ databases">
        <title>Whole Genome Sequencing and Comparative Genomic Analyses of Lysinibacillus pakistanensis LZH-9, a Halotolerant Strain with Excellent COD Removal Capability.</title>
        <authorList>
            <person name="Zhou H."/>
        </authorList>
    </citation>
    <scope>NUCLEOTIDE SEQUENCE [LARGE SCALE GENOMIC DNA]</scope>
    <source>
        <strain evidence="2 3">LZH-9</strain>
    </source>
</reference>
<evidence type="ECO:0000313" key="2">
    <source>
        <dbReference type="EMBL" id="QGG50755.1"/>
    </source>
</evidence>
<organism evidence="2 3">
    <name type="scientific">Lysinibacillus pakistanensis</name>
    <dbReference type="NCBI Taxonomy" id="759811"/>
    <lineage>
        <taxon>Bacteria</taxon>
        <taxon>Bacillati</taxon>
        <taxon>Bacillota</taxon>
        <taxon>Bacilli</taxon>
        <taxon>Bacillales</taxon>
        <taxon>Bacillaceae</taxon>
        <taxon>Lysinibacillus</taxon>
    </lineage>
</organism>